<accession>A0A0Q3QMW1</accession>
<dbReference type="InterPro" id="IPR003591">
    <property type="entry name" value="Leu-rich_rpt_typical-subtyp"/>
</dbReference>
<dbReference type="EMBL" id="CM000881">
    <property type="protein sequence ID" value="KQK02818.2"/>
    <property type="molecule type" value="Genomic_DNA"/>
</dbReference>
<dbReference type="SMART" id="SM00369">
    <property type="entry name" value="LRR_TYP"/>
    <property type="match status" value="8"/>
</dbReference>
<gene>
    <name evidence="16" type="primary">LOC100832230</name>
    <name evidence="15" type="ORF">BRADI_2g03920v3</name>
</gene>
<dbReference type="Pfam" id="PF13855">
    <property type="entry name" value="LRR_8"/>
    <property type="match status" value="1"/>
</dbReference>
<feature type="domain" description="Disease resistance R13L4/SHOC-2-like LRR" evidence="14">
    <location>
        <begin position="271"/>
        <end position="469"/>
    </location>
</feature>
<dbReference type="Pfam" id="PF23598">
    <property type="entry name" value="LRR_14"/>
    <property type="match status" value="1"/>
</dbReference>
<evidence type="ECO:0000256" key="8">
    <source>
        <dbReference type="ARBA" id="ARBA00022737"/>
    </source>
</evidence>
<dbReference type="PANTHER" id="PTHR48060">
    <property type="entry name" value="DNA DAMAGE-REPAIR/TOLERATION PROTEIN DRT100"/>
    <property type="match status" value="1"/>
</dbReference>
<evidence type="ECO:0000259" key="13">
    <source>
        <dbReference type="Pfam" id="PF08263"/>
    </source>
</evidence>
<keyword evidence="4" id="KW-1003">Cell membrane</keyword>
<organism evidence="15">
    <name type="scientific">Brachypodium distachyon</name>
    <name type="common">Purple false brome</name>
    <name type="synonym">Trachynia distachya</name>
    <dbReference type="NCBI Taxonomy" id="15368"/>
    <lineage>
        <taxon>Eukaryota</taxon>
        <taxon>Viridiplantae</taxon>
        <taxon>Streptophyta</taxon>
        <taxon>Embryophyta</taxon>
        <taxon>Tracheophyta</taxon>
        <taxon>Spermatophyta</taxon>
        <taxon>Magnoliopsida</taxon>
        <taxon>Liliopsida</taxon>
        <taxon>Poales</taxon>
        <taxon>Poaceae</taxon>
        <taxon>BOP clade</taxon>
        <taxon>Pooideae</taxon>
        <taxon>Stipodae</taxon>
        <taxon>Brachypodieae</taxon>
        <taxon>Brachypodium</taxon>
    </lineage>
</organism>
<sequence>MSSRWPQIHFILLLVTFYSTNTTASGSNGTTTQCLPDQAASLLQLKRSFFHNPNLSSWQHGTDCCHWEGVVCDRASGRVSTLDLSDRNLQSISDLSPALFNLTSLTNLSLSGNDFGLTSLPNSGFERLIKLRSLDLFNTRLFGQIPIGIAHLKNLLTLDLSSSYGMDGLPYNDLYLRDPSFQTLIANLSNLRDLYLDGVRILNGGSTWSVDVANSVPQLQNVGLSGCALYGTHIHHSFSRLRFLATVYIGGNGISGKVPWYFAEFSFLSELDLWDNDFEGQFPTKIFQLKNLRYLDVSSNPSLSVQLPDFSPGNNLESLYLHWTNLSDAIPDSFFHLKPLKYLGLSNIGSPKQQTASLVNLPSLETLSLSGSGTQKPLLSWIGRVKHLRELVLEDYNFSGSIPWWIRNCTSLTSLMLRNSGLSGTIPLWIGNLTKLSYLDFSYNSLTGKIPKALFTLPSLEVLDLSSNELHGPLEDIPNLLSSFLNYINLRSNNFTGHIPKSFYDLTKLGYLWLDSNHFDGTFDLSILWKLKMLESLSLSNNMLSVIDDEDGYRQLPYLPNIRTLRLASCNVTKIPGVLRYTNKLWILDLSNNRINGVIPSWIWVNWKDSMYSLKLSNNMFTSLENFPSFIPMYNLERLQLSSNRLHGNVPIPLTSNLFGASVLDYSNNSFSSILPDFGRYLPNTTYLNLSKNKLYGQIPWSICTMSSLVILDLSYNKFSDMIPSCLMQCGINFRMLKLRHNHLQGVPENIGEGCMLETIDLNSNRIEGEIARSLNNCRNLEVLDIGNNQIIDYFPSWLASMPNLRVLILRSNQLYGSIGGPTESDATSKHFSGLQIIDLASNNFSGSLNSKWFDKLETMMANSSGEGNVLALGRGIPGDYYQESLTFKGIDLTFTKILTTFKMIDFSNNAFDGPIPESIGKLIALHGLNISHNTFTGGIPSKLGNLAQLESLDLSENKLSGLIPQELTILTYLAVLNVSYNNLIGSIPEGSQFSLFTNSSFEGNAGLCGRPLSKQCNSSGTGIPSSTASSHDSVGTILLFVFAGSGFGVGFAVAVVLSVVWQANGGTATISCSTSDAVTLWFFFTGNQ</sequence>
<keyword evidence="6 11" id="KW-0812">Transmembrane</keyword>
<dbReference type="SUPFAM" id="SSF52058">
    <property type="entry name" value="L domain-like"/>
    <property type="match status" value="1"/>
</dbReference>
<dbReference type="OrthoDB" id="685205at2759"/>
<reference evidence="15" key="2">
    <citation type="submission" date="2017-06" db="EMBL/GenBank/DDBJ databases">
        <title>WGS assembly of Brachypodium distachyon.</title>
        <authorList>
            <consortium name="The International Brachypodium Initiative"/>
            <person name="Lucas S."/>
            <person name="Harmon-Smith M."/>
            <person name="Lail K."/>
            <person name="Tice H."/>
            <person name="Grimwood J."/>
            <person name="Bruce D."/>
            <person name="Barry K."/>
            <person name="Shu S."/>
            <person name="Lindquist E."/>
            <person name="Wang M."/>
            <person name="Pitluck S."/>
            <person name="Vogel J.P."/>
            <person name="Garvin D.F."/>
            <person name="Mockler T.C."/>
            <person name="Schmutz J."/>
            <person name="Rokhsar D."/>
            <person name="Bevan M.W."/>
        </authorList>
    </citation>
    <scope>NUCLEOTIDE SEQUENCE</scope>
    <source>
        <strain evidence="15">Bd21</strain>
    </source>
</reference>
<dbReference type="FunFam" id="3.80.10.10:FF:000095">
    <property type="entry name" value="LRR receptor-like serine/threonine-protein kinase GSO1"/>
    <property type="match status" value="1"/>
</dbReference>
<dbReference type="InterPro" id="IPR053211">
    <property type="entry name" value="DNA_repair-toleration"/>
</dbReference>
<evidence type="ECO:0000256" key="3">
    <source>
        <dbReference type="ARBA" id="ARBA00009592"/>
    </source>
</evidence>
<evidence type="ECO:0000259" key="14">
    <source>
        <dbReference type="Pfam" id="PF23598"/>
    </source>
</evidence>
<accession>I1HC97</accession>
<evidence type="ECO:0000256" key="1">
    <source>
        <dbReference type="ARBA" id="ARBA00004167"/>
    </source>
</evidence>
<keyword evidence="9 11" id="KW-1133">Transmembrane helix</keyword>
<evidence type="ECO:0000256" key="10">
    <source>
        <dbReference type="ARBA" id="ARBA00023136"/>
    </source>
</evidence>
<dbReference type="KEGG" id="bdi:100832230"/>
<evidence type="ECO:0000313" key="16">
    <source>
        <dbReference type="EnsemblPlants" id="KQK02818"/>
    </source>
</evidence>
<dbReference type="OMA" id="LYSHIDW"/>
<keyword evidence="7 12" id="KW-0732">Signal</keyword>
<dbReference type="InterPro" id="IPR032675">
    <property type="entry name" value="LRR_dom_sf"/>
</dbReference>
<feature type="transmembrane region" description="Helical" evidence="11">
    <location>
        <begin position="1038"/>
        <end position="1062"/>
    </location>
</feature>
<dbReference type="STRING" id="15368.I1HC97"/>
<comment type="subcellular location">
    <subcellularLocation>
        <location evidence="2">Cell membrane</location>
    </subcellularLocation>
    <subcellularLocation>
        <location evidence="1">Membrane</location>
        <topology evidence="1">Single-pass membrane protein</topology>
    </subcellularLocation>
</comment>
<keyword evidence="5" id="KW-0433">Leucine-rich repeat</keyword>
<reference evidence="15 16" key="1">
    <citation type="journal article" date="2010" name="Nature">
        <title>Genome sequencing and analysis of the model grass Brachypodium distachyon.</title>
        <authorList>
            <consortium name="International Brachypodium Initiative"/>
        </authorList>
    </citation>
    <scope>NUCLEOTIDE SEQUENCE [LARGE SCALE GENOMIC DNA]</scope>
    <source>
        <strain evidence="15">Bd21</strain>
        <strain evidence="16">cv. Bd21</strain>
    </source>
</reference>
<dbReference type="RefSeq" id="XP_003565373.1">
    <property type="nucleotide sequence ID" value="XM_003565325.4"/>
</dbReference>
<protein>
    <submittedName>
        <fullName evidence="15 16">Uncharacterized protein</fullName>
    </submittedName>
</protein>
<evidence type="ECO:0000256" key="11">
    <source>
        <dbReference type="SAM" id="Phobius"/>
    </source>
</evidence>
<dbReference type="Proteomes" id="UP000008810">
    <property type="component" value="Chromosome 2"/>
</dbReference>
<dbReference type="HOGENOM" id="CLU_000288_18_3_1"/>
<dbReference type="Gene3D" id="3.80.10.10">
    <property type="entry name" value="Ribonuclease Inhibitor"/>
    <property type="match status" value="5"/>
</dbReference>
<keyword evidence="8" id="KW-0677">Repeat</keyword>
<dbReference type="PROSITE" id="PS51450">
    <property type="entry name" value="LRR"/>
    <property type="match status" value="2"/>
</dbReference>
<dbReference type="Gramene" id="KQK02818">
    <property type="protein sequence ID" value="KQK02818"/>
    <property type="gene ID" value="BRADI_2g03920v3"/>
</dbReference>
<dbReference type="GeneID" id="100832230"/>
<evidence type="ECO:0000256" key="5">
    <source>
        <dbReference type="ARBA" id="ARBA00022614"/>
    </source>
</evidence>
<feature type="chain" id="PRO_5003642103" evidence="12">
    <location>
        <begin position="25"/>
        <end position="1089"/>
    </location>
</feature>
<dbReference type="AlphaFoldDB" id="I1HC97"/>
<feature type="domain" description="Leucine-rich repeat-containing N-terminal plant-type" evidence="13">
    <location>
        <begin position="36"/>
        <end position="73"/>
    </location>
</feature>
<dbReference type="GO" id="GO:0005886">
    <property type="term" value="C:plasma membrane"/>
    <property type="evidence" value="ECO:0007669"/>
    <property type="project" value="UniProtKB-SubCell"/>
</dbReference>
<dbReference type="FunFam" id="3.80.10.10:FF:000213">
    <property type="entry name" value="Tyrosine-sulfated glycopeptide receptor 1"/>
    <property type="match status" value="1"/>
</dbReference>
<evidence type="ECO:0000313" key="15">
    <source>
        <dbReference type="EMBL" id="KQK02818.2"/>
    </source>
</evidence>
<name>I1HC97_BRADI</name>
<dbReference type="Pfam" id="PF08263">
    <property type="entry name" value="LRRNT_2"/>
    <property type="match status" value="1"/>
</dbReference>
<dbReference type="SUPFAM" id="SSF52047">
    <property type="entry name" value="RNI-like"/>
    <property type="match status" value="2"/>
</dbReference>
<dbReference type="Pfam" id="PF00560">
    <property type="entry name" value="LRR_1"/>
    <property type="match status" value="6"/>
</dbReference>
<evidence type="ECO:0000256" key="12">
    <source>
        <dbReference type="SAM" id="SignalP"/>
    </source>
</evidence>
<dbReference type="EnsemblPlants" id="KQK02818">
    <property type="protein sequence ID" value="KQK02818"/>
    <property type="gene ID" value="BRADI_2g03920v3"/>
</dbReference>
<evidence type="ECO:0000256" key="2">
    <source>
        <dbReference type="ARBA" id="ARBA00004236"/>
    </source>
</evidence>
<keyword evidence="10 11" id="KW-0472">Membrane</keyword>
<dbReference type="InterPro" id="IPR001611">
    <property type="entry name" value="Leu-rich_rpt"/>
</dbReference>
<dbReference type="PRINTS" id="PR00019">
    <property type="entry name" value="LEURICHRPT"/>
</dbReference>
<feature type="signal peptide" evidence="12">
    <location>
        <begin position="1"/>
        <end position="24"/>
    </location>
</feature>
<evidence type="ECO:0000256" key="9">
    <source>
        <dbReference type="ARBA" id="ARBA00022989"/>
    </source>
</evidence>
<comment type="similarity">
    <text evidence="3">Belongs to the RLP family.</text>
</comment>
<evidence type="ECO:0000256" key="6">
    <source>
        <dbReference type="ARBA" id="ARBA00022692"/>
    </source>
</evidence>
<keyword evidence="17" id="KW-1185">Reference proteome</keyword>
<dbReference type="PANTHER" id="PTHR48060:SF21">
    <property type="entry name" value="L DOMAIN-LIKE PROTEIN"/>
    <property type="match status" value="1"/>
</dbReference>
<evidence type="ECO:0000256" key="4">
    <source>
        <dbReference type="ARBA" id="ARBA00022475"/>
    </source>
</evidence>
<dbReference type="eggNOG" id="KOG0619">
    <property type="taxonomic scope" value="Eukaryota"/>
</dbReference>
<reference evidence="16" key="3">
    <citation type="submission" date="2018-08" db="UniProtKB">
        <authorList>
            <consortium name="EnsemblPlants"/>
        </authorList>
    </citation>
    <scope>IDENTIFICATION</scope>
    <source>
        <strain evidence="16">cv. Bd21</strain>
    </source>
</reference>
<evidence type="ECO:0000256" key="7">
    <source>
        <dbReference type="ARBA" id="ARBA00022729"/>
    </source>
</evidence>
<dbReference type="InterPro" id="IPR055414">
    <property type="entry name" value="LRR_R13L4/SHOC2-like"/>
</dbReference>
<evidence type="ECO:0000313" key="17">
    <source>
        <dbReference type="Proteomes" id="UP000008810"/>
    </source>
</evidence>
<proteinExistence type="inferred from homology"/>
<dbReference type="InterPro" id="IPR013210">
    <property type="entry name" value="LRR_N_plant-typ"/>
</dbReference>
<dbReference type="ExpressionAtlas" id="I1HC97">
    <property type="expression patterns" value="baseline"/>
</dbReference>